<dbReference type="AlphaFoldDB" id="L0B175"/>
<dbReference type="GeneID" id="15805821"/>
<dbReference type="PANTHER" id="PTHR11787">
    <property type="entry name" value="RAB GDP-DISSOCIATION INHIBITOR"/>
    <property type="match status" value="1"/>
</dbReference>
<dbReference type="Gene3D" id="3.30.519.10">
    <property type="entry name" value="Guanine Nucleotide Dissociation Inhibitor, domain 2"/>
    <property type="match status" value="1"/>
</dbReference>
<dbReference type="GO" id="GO:0016192">
    <property type="term" value="P:vesicle-mediated transport"/>
    <property type="evidence" value="ECO:0007669"/>
    <property type="project" value="TreeGrafter"/>
</dbReference>
<dbReference type="PRINTS" id="PR00891">
    <property type="entry name" value="RABGDIREP"/>
</dbReference>
<dbReference type="Gene3D" id="1.10.405.10">
    <property type="entry name" value="Guanine Nucleotide Dissociation Inhibitor, domain 1"/>
    <property type="match status" value="1"/>
</dbReference>
<protein>
    <submittedName>
        <fullName evidence="2">RAB GDP-dissociation inhibitor family member protein</fullName>
    </submittedName>
</protein>
<proteinExistence type="inferred from homology"/>
<sequence length="577" mass="64694">MKELEFDTVVYGTGITASLIAASLTRNGFRVLQVDFHSSYGGDYRTFTFKQIISEQDVVKLPEDSQGISEEGEQSPASQQLVDQLGKNNPLYEHKVFYQVSPFSDNVDSTHESLLRESSRYAIDLWPKFIYSKSAAVELFLRSSSDTYLRFCSNSGPILIGREGEPELNEVCNSKGSIFRSKYLEPMEKRILMKFINELSDLVNTKVFSSDSLKRVDFEVDSQGSRFQGLEEDGTELWVDFLRRKNFTEKMIELTSHGICLGGNEYKEWTKTDGLKRLLKYVESIGVFGDLGGCLLYTLYGTSDIVHALCRLSAVHGCTFMLNTFVESVHTNEGKVSGITLSNSIFVKTKMLISEYLIPGHFVEHAQVLEHLHVISFVTKTPLFEGPNIAVLVPRSENDEPIHVIQTDLDSGTAPKGAYVLHLMTVDKAPPSHLTSFNDTTGVAARLIDAYKSLPVEIESTALALYTTHKLGDARDKIAQIDAHQGFLGEKDKETNDTDKVGFIQIPPPKGRPAVLLLEEVSLAHYICARLLGKEVNNLDLYDRIDLDKFLDFEKAEEEVESSPFDKLDEIIEKFSS</sequence>
<dbReference type="SUPFAM" id="SSF51905">
    <property type="entry name" value="FAD/NAD(P)-binding domain"/>
    <property type="match status" value="1"/>
</dbReference>
<dbReference type="KEGG" id="beq:BEWA_002810"/>
<dbReference type="OrthoDB" id="1923006at2759"/>
<dbReference type="InterPro" id="IPR018203">
    <property type="entry name" value="GDP_dissociation_inhibitor"/>
</dbReference>
<accession>L0B175</accession>
<gene>
    <name evidence="2" type="ORF">BEWA_002810</name>
</gene>
<dbReference type="Proteomes" id="UP000031512">
    <property type="component" value="Chromosome 3"/>
</dbReference>
<dbReference type="STRING" id="1537102.L0B175"/>
<dbReference type="EMBL" id="CP001670">
    <property type="protein sequence ID" value="AFZ80874.1"/>
    <property type="molecule type" value="Genomic_DNA"/>
</dbReference>
<dbReference type="eggNOG" id="KOG4405">
    <property type="taxonomic scope" value="Eukaryota"/>
</dbReference>
<evidence type="ECO:0000256" key="1">
    <source>
        <dbReference type="ARBA" id="ARBA00005593"/>
    </source>
</evidence>
<dbReference type="GO" id="GO:0005634">
    <property type="term" value="C:nucleus"/>
    <property type="evidence" value="ECO:0007669"/>
    <property type="project" value="TreeGrafter"/>
</dbReference>
<dbReference type="GO" id="GO:0005829">
    <property type="term" value="C:cytosol"/>
    <property type="evidence" value="ECO:0007669"/>
    <property type="project" value="TreeGrafter"/>
</dbReference>
<dbReference type="PANTHER" id="PTHR11787:SF4">
    <property type="entry name" value="CHM, RAB ESCORT PROTEIN 1"/>
    <property type="match status" value="1"/>
</dbReference>
<reference evidence="2 3" key="1">
    <citation type="journal article" date="2012" name="BMC Genomics">
        <title>Comparative genomic analysis and phylogenetic position of Theileria equi.</title>
        <authorList>
            <person name="Kappmeyer L.S."/>
            <person name="Thiagarajan M."/>
            <person name="Herndon D.R."/>
            <person name="Ramsay J.D."/>
            <person name="Caler E."/>
            <person name="Djikeng A."/>
            <person name="Gillespie J.J."/>
            <person name="Lau A.O."/>
            <person name="Roalson E.H."/>
            <person name="Silva J.C."/>
            <person name="Silva M.G."/>
            <person name="Suarez C.E."/>
            <person name="Ueti M.W."/>
            <person name="Nene V.M."/>
            <person name="Mealey R.H."/>
            <person name="Knowles D.P."/>
            <person name="Brayton K.A."/>
        </authorList>
    </citation>
    <scope>NUCLEOTIDE SEQUENCE [LARGE SCALE GENOMIC DNA]</scope>
    <source>
        <strain evidence="2 3">WA</strain>
    </source>
</reference>
<name>L0B175_THEEQ</name>
<dbReference type="Pfam" id="PF00996">
    <property type="entry name" value="GDI"/>
    <property type="match status" value="1"/>
</dbReference>
<evidence type="ECO:0000313" key="3">
    <source>
        <dbReference type="Proteomes" id="UP000031512"/>
    </source>
</evidence>
<organism evidence="2 3">
    <name type="scientific">Theileria equi strain WA</name>
    <dbReference type="NCBI Taxonomy" id="1537102"/>
    <lineage>
        <taxon>Eukaryota</taxon>
        <taxon>Sar</taxon>
        <taxon>Alveolata</taxon>
        <taxon>Apicomplexa</taxon>
        <taxon>Aconoidasida</taxon>
        <taxon>Piroplasmida</taxon>
        <taxon>Theileriidae</taxon>
        <taxon>Theileria</taxon>
    </lineage>
</organism>
<dbReference type="GO" id="GO:0005092">
    <property type="term" value="F:GDP-dissociation inhibitor activity"/>
    <property type="evidence" value="ECO:0007669"/>
    <property type="project" value="InterPro"/>
</dbReference>
<dbReference type="RefSeq" id="XP_004830540.1">
    <property type="nucleotide sequence ID" value="XM_004830483.1"/>
</dbReference>
<dbReference type="GO" id="GO:0005968">
    <property type="term" value="C:Rab-protein geranylgeranyltransferase complex"/>
    <property type="evidence" value="ECO:0007669"/>
    <property type="project" value="TreeGrafter"/>
</dbReference>
<dbReference type="VEuPathDB" id="PiroplasmaDB:BEWA_002810"/>
<comment type="similarity">
    <text evidence="1">Belongs to the Rab GDI family.</text>
</comment>
<evidence type="ECO:0000313" key="2">
    <source>
        <dbReference type="EMBL" id="AFZ80874.1"/>
    </source>
</evidence>
<keyword evidence="3" id="KW-1185">Reference proteome</keyword>
<dbReference type="InterPro" id="IPR036188">
    <property type="entry name" value="FAD/NAD-bd_sf"/>
</dbReference>
<dbReference type="Gene3D" id="3.50.50.60">
    <property type="entry name" value="FAD/NAD(P)-binding domain"/>
    <property type="match status" value="1"/>
</dbReference>
<dbReference type="GO" id="GO:0007264">
    <property type="term" value="P:small GTPase-mediated signal transduction"/>
    <property type="evidence" value="ECO:0007669"/>
    <property type="project" value="InterPro"/>
</dbReference>